<dbReference type="CDD" id="cd19974">
    <property type="entry name" value="PBP1_LacI-like"/>
    <property type="match status" value="1"/>
</dbReference>
<evidence type="ECO:0000256" key="1">
    <source>
        <dbReference type="ARBA" id="ARBA00022491"/>
    </source>
</evidence>
<dbReference type="Gene3D" id="1.10.260.40">
    <property type="entry name" value="lambda repressor-like DNA-binding domains"/>
    <property type="match status" value="1"/>
</dbReference>
<comment type="caution">
    <text evidence="7">The sequence shown here is derived from an EMBL/GenBank/DDBJ whole genome shotgun (WGS) entry which is preliminary data.</text>
</comment>
<dbReference type="GO" id="GO:0003700">
    <property type="term" value="F:DNA-binding transcription factor activity"/>
    <property type="evidence" value="ECO:0007669"/>
    <property type="project" value="TreeGrafter"/>
</dbReference>
<dbReference type="PANTHER" id="PTHR30146">
    <property type="entry name" value="LACI-RELATED TRANSCRIPTIONAL REPRESSOR"/>
    <property type="match status" value="1"/>
</dbReference>
<dbReference type="Gene3D" id="3.40.50.2300">
    <property type="match status" value="2"/>
</dbReference>
<dbReference type="SUPFAM" id="SSF53822">
    <property type="entry name" value="Periplasmic binding protein-like I"/>
    <property type="match status" value="1"/>
</dbReference>
<proteinExistence type="predicted"/>
<dbReference type="InterPro" id="IPR010982">
    <property type="entry name" value="Lambda_DNA-bd_dom_sf"/>
</dbReference>
<dbReference type="RefSeq" id="WP_103083299.1">
    <property type="nucleotide sequence ID" value="NZ_CP021850.1"/>
</dbReference>
<gene>
    <name evidence="7" type="ORF">CDQ84_19015</name>
</gene>
<evidence type="ECO:0000259" key="5">
    <source>
        <dbReference type="PROSITE" id="PS50932"/>
    </source>
</evidence>
<dbReference type="Pfam" id="PF13377">
    <property type="entry name" value="Peripla_BP_3"/>
    <property type="match status" value="1"/>
</dbReference>
<keyword evidence="1" id="KW-0678">Repressor</keyword>
<reference evidence="7 8" key="1">
    <citation type="submission" date="2017-06" db="EMBL/GenBank/DDBJ databases">
        <title>Investigating the central metabolism of Clostridium thermosuccinogenes.</title>
        <authorList>
            <person name="Koendjbiharie J.G."/>
            <person name="van Kranenburg R."/>
        </authorList>
    </citation>
    <scope>NUCLEOTIDE SEQUENCE [LARGE SCALE GENOMIC DNA]</scope>
    <source>
        <strain evidence="7 8">DSM 5806</strain>
    </source>
</reference>
<feature type="domain" description="HTH lacI-type" evidence="5">
    <location>
        <begin position="6"/>
        <end position="49"/>
    </location>
</feature>
<evidence type="ECO:0000313" key="8">
    <source>
        <dbReference type="Proteomes" id="UP000236151"/>
    </source>
</evidence>
<dbReference type="Proteomes" id="UP000236151">
    <property type="component" value="Unassembled WGS sequence"/>
</dbReference>
<sequence length="342" mass="37964">MARKRVTMQDIADACGLSRNTVSKIFNERGTVSEATRKKITKAAQELGYFQFLEEKTSKPGTHSQNIALLTHSKPMNHNFGSSFIINFTDQLCRAGYTLKMYEISTEELTQKKLPPHLMLENTVGILGIELFDRDYLHMICGLGLPTIFVDGYAHVNSSLLCCDLISMENIASIIALTERLIASGAKRIGFVGDINHCNSFYERWIGFCTALGSAGLPLDHSLCILAKDEEPYGDVDWLFARLEEMPSIPDAFVCANDFLAIHLMAALKKKGLSIPADVMVTGFDGSPESAVVEPPLTTVQIPSADIGRLAADILLDRIQNPDRPFRFTYVKTIPVWRDSIR</sequence>
<dbReference type="SMART" id="SM00354">
    <property type="entry name" value="HTH_LACI"/>
    <property type="match status" value="1"/>
</dbReference>
<evidence type="ECO:0000256" key="4">
    <source>
        <dbReference type="ARBA" id="ARBA00023163"/>
    </source>
</evidence>
<dbReference type="CDD" id="cd01392">
    <property type="entry name" value="HTH_LacI"/>
    <property type="match status" value="1"/>
</dbReference>
<accession>A0A2K2EZF4</accession>
<dbReference type="PANTHER" id="PTHR30146:SF148">
    <property type="entry name" value="HTH-TYPE TRANSCRIPTIONAL REPRESSOR PURR-RELATED"/>
    <property type="match status" value="1"/>
</dbReference>
<keyword evidence="4" id="KW-0804">Transcription</keyword>
<name>A0A2K2EZF4_9CLOT</name>
<dbReference type="InterPro" id="IPR000843">
    <property type="entry name" value="HTH_LacI"/>
</dbReference>
<evidence type="ECO:0000313" key="7">
    <source>
        <dbReference type="EMBL" id="PNT91911.1"/>
    </source>
</evidence>
<organism evidence="7 8">
    <name type="scientific">Clostridium thermosuccinogenes</name>
    <dbReference type="NCBI Taxonomy" id="84032"/>
    <lineage>
        <taxon>Bacteria</taxon>
        <taxon>Bacillati</taxon>
        <taxon>Bacillota</taxon>
        <taxon>Clostridia</taxon>
        <taxon>Eubacteriales</taxon>
        <taxon>Clostridiaceae</taxon>
        <taxon>Clostridium</taxon>
    </lineage>
</organism>
<dbReference type="SUPFAM" id="SSF47413">
    <property type="entry name" value="lambda repressor-like DNA-binding domains"/>
    <property type="match status" value="1"/>
</dbReference>
<keyword evidence="8" id="KW-1185">Reference proteome</keyword>
<keyword evidence="2" id="KW-0805">Transcription regulation</keyword>
<evidence type="ECO:0000259" key="6">
    <source>
        <dbReference type="PROSITE" id="PS50943"/>
    </source>
</evidence>
<dbReference type="InterPro" id="IPR046335">
    <property type="entry name" value="LacI/GalR-like_sensor"/>
</dbReference>
<dbReference type="AlphaFoldDB" id="A0A2K2EZF4"/>
<dbReference type="InterPro" id="IPR001387">
    <property type="entry name" value="Cro/C1-type_HTH"/>
</dbReference>
<dbReference type="GO" id="GO:0000976">
    <property type="term" value="F:transcription cis-regulatory region binding"/>
    <property type="evidence" value="ECO:0007669"/>
    <property type="project" value="TreeGrafter"/>
</dbReference>
<evidence type="ECO:0000256" key="2">
    <source>
        <dbReference type="ARBA" id="ARBA00023015"/>
    </source>
</evidence>
<dbReference type="OrthoDB" id="2026446at2"/>
<feature type="domain" description="HTH cro/C1-type" evidence="6">
    <location>
        <begin position="3"/>
        <end position="50"/>
    </location>
</feature>
<evidence type="ECO:0000256" key="3">
    <source>
        <dbReference type="ARBA" id="ARBA00023125"/>
    </source>
</evidence>
<keyword evidence="3" id="KW-0238">DNA-binding</keyword>
<dbReference type="PROSITE" id="PS50943">
    <property type="entry name" value="HTH_CROC1"/>
    <property type="match status" value="1"/>
</dbReference>
<dbReference type="InterPro" id="IPR028082">
    <property type="entry name" value="Peripla_BP_I"/>
</dbReference>
<dbReference type="EMBL" id="NIOJ01000120">
    <property type="protein sequence ID" value="PNT91911.1"/>
    <property type="molecule type" value="Genomic_DNA"/>
</dbReference>
<dbReference type="Pfam" id="PF00356">
    <property type="entry name" value="LacI"/>
    <property type="match status" value="1"/>
</dbReference>
<protein>
    <submittedName>
        <fullName evidence="7">Uncharacterized protein</fullName>
    </submittedName>
</protein>
<dbReference type="KEGG" id="cthd:CDO33_13065"/>
<dbReference type="PROSITE" id="PS50932">
    <property type="entry name" value="HTH_LACI_2"/>
    <property type="match status" value="1"/>
</dbReference>